<feature type="compositionally biased region" description="Basic residues" evidence="1">
    <location>
        <begin position="82"/>
        <end position="102"/>
    </location>
</feature>
<evidence type="ECO:0000313" key="2">
    <source>
        <dbReference type="EMBL" id="KAK9017740.1"/>
    </source>
</evidence>
<evidence type="ECO:0000313" key="3">
    <source>
        <dbReference type="Proteomes" id="UP001396334"/>
    </source>
</evidence>
<reference evidence="2 3" key="1">
    <citation type="journal article" date="2024" name="G3 (Bethesda)">
        <title>Genome assembly of Hibiscus sabdariffa L. provides insights into metabolisms of medicinal natural products.</title>
        <authorList>
            <person name="Kim T."/>
        </authorList>
    </citation>
    <scope>NUCLEOTIDE SEQUENCE [LARGE SCALE GENOMIC DNA]</scope>
    <source>
        <strain evidence="2">TK-2024</strain>
        <tissue evidence="2">Old leaves</tissue>
    </source>
</reference>
<gene>
    <name evidence="2" type="ORF">V6N11_000744</name>
</gene>
<keyword evidence="3" id="KW-1185">Reference proteome</keyword>
<feature type="compositionally biased region" description="Polar residues" evidence="1">
    <location>
        <begin position="1"/>
        <end position="10"/>
    </location>
</feature>
<organism evidence="2 3">
    <name type="scientific">Hibiscus sabdariffa</name>
    <name type="common">roselle</name>
    <dbReference type="NCBI Taxonomy" id="183260"/>
    <lineage>
        <taxon>Eukaryota</taxon>
        <taxon>Viridiplantae</taxon>
        <taxon>Streptophyta</taxon>
        <taxon>Embryophyta</taxon>
        <taxon>Tracheophyta</taxon>
        <taxon>Spermatophyta</taxon>
        <taxon>Magnoliopsida</taxon>
        <taxon>eudicotyledons</taxon>
        <taxon>Gunneridae</taxon>
        <taxon>Pentapetalae</taxon>
        <taxon>rosids</taxon>
        <taxon>malvids</taxon>
        <taxon>Malvales</taxon>
        <taxon>Malvaceae</taxon>
        <taxon>Malvoideae</taxon>
        <taxon>Hibiscus</taxon>
    </lineage>
</organism>
<dbReference type="EMBL" id="JBBPBN010000019">
    <property type="protein sequence ID" value="KAK9017740.1"/>
    <property type="molecule type" value="Genomic_DNA"/>
</dbReference>
<feature type="compositionally biased region" description="Basic and acidic residues" evidence="1">
    <location>
        <begin position="38"/>
        <end position="51"/>
    </location>
</feature>
<feature type="region of interest" description="Disordered" evidence="1">
    <location>
        <begin position="1"/>
        <end position="195"/>
    </location>
</feature>
<sequence>MQLTPTSVSSSKRRDFGKKTGARLQTKRKRLDAICEDEYNRNHGEGSKGDGVDGSESVDLELRRSSRVRRAPVILDVSPMPPKKRQKVGKSGRSARGKRRLGSVKEEEEEEERTMEVQTLGSWTSRLRTRRRKSSFKVKVEEKDFLSKRKLFEDIGGNEEEEEEEDGDEEEEEGEEEEEEQVEEKEEGGGGGEGG</sequence>
<comment type="caution">
    <text evidence="2">The sequence shown here is derived from an EMBL/GenBank/DDBJ whole genome shotgun (WGS) entry which is preliminary data.</text>
</comment>
<feature type="compositionally biased region" description="Basic and acidic residues" evidence="1">
    <location>
        <begin position="138"/>
        <end position="153"/>
    </location>
</feature>
<feature type="compositionally biased region" description="Acidic residues" evidence="1">
    <location>
        <begin position="156"/>
        <end position="186"/>
    </location>
</feature>
<name>A0ABR2RXL5_9ROSI</name>
<feature type="compositionally biased region" description="Basic residues" evidence="1">
    <location>
        <begin position="127"/>
        <end position="136"/>
    </location>
</feature>
<protein>
    <submittedName>
        <fullName evidence="2">Uncharacterized protein</fullName>
    </submittedName>
</protein>
<accession>A0ABR2RXL5</accession>
<proteinExistence type="predicted"/>
<evidence type="ECO:0000256" key="1">
    <source>
        <dbReference type="SAM" id="MobiDB-lite"/>
    </source>
</evidence>
<dbReference type="Proteomes" id="UP001396334">
    <property type="component" value="Unassembled WGS sequence"/>
</dbReference>